<accession>A0A1W9S0V0</accession>
<organism evidence="3 4">
    <name type="scientific">Candidatus Coatesbacteria bacterium 4484_99</name>
    <dbReference type="NCBI Taxonomy" id="1970774"/>
    <lineage>
        <taxon>Bacteria</taxon>
        <taxon>Candidatus Coatesiibacteriota</taxon>
    </lineage>
</organism>
<dbReference type="PANTHER" id="PTHR24104">
    <property type="entry name" value="E3 UBIQUITIN-PROTEIN LIGASE NHLRC1-RELATED"/>
    <property type="match status" value="1"/>
</dbReference>
<dbReference type="SUPFAM" id="SSF63825">
    <property type="entry name" value="YWTD domain"/>
    <property type="match status" value="1"/>
</dbReference>
<sequence length="307" mass="34266">MKNKHSAVKVITILTLMTLLLALNCGKSKITYSCDFKAPNPAWEPLGMTVDETGNIYITDRVICSVHKFNDEFIYEGSIGEIGKPVGKLMVPLSVAVDDRNRVWVSDFGNASISCYSQDGHLIWSRGNNLYKEGNNKPVKKEDRFPLQMAEGITYCEDALYIADSEANAIFKVNEQAEVEVIETKWTLLHPEDICNTPDGLIVADTGNERLILPDGTIMKVKTETGSTLIPERVDVRGDMVLIMGEASSSKQKSKPTPYIVILNDKYHKVCEKALDPEETGDAIFVDDRTILVSYPKMHRVVVYTLD</sequence>
<dbReference type="Gene3D" id="2.120.10.30">
    <property type="entry name" value="TolB, C-terminal domain"/>
    <property type="match status" value="1"/>
</dbReference>
<reference evidence="4" key="1">
    <citation type="submission" date="2017-03" db="EMBL/GenBank/DDBJ databases">
        <title>Novel pathways for hydrocarbon cycling and metabolic interdependencies in hydrothermal sediment communities.</title>
        <authorList>
            <person name="Dombrowski N."/>
            <person name="Seitz K."/>
            <person name="Teske A."/>
            <person name="Baker B."/>
        </authorList>
    </citation>
    <scope>NUCLEOTIDE SEQUENCE [LARGE SCALE GENOMIC DNA]</scope>
</reference>
<dbReference type="InterPro" id="IPR001258">
    <property type="entry name" value="NHL_repeat"/>
</dbReference>
<comment type="caution">
    <text evidence="3">The sequence shown here is derived from an EMBL/GenBank/DDBJ whole genome shotgun (WGS) entry which is preliminary data.</text>
</comment>
<evidence type="ECO:0000313" key="4">
    <source>
        <dbReference type="Proteomes" id="UP000192611"/>
    </source>
</evidence>
<dbReference type="Pfam" id="PF01436">
    <property type="entry name" value="NHL"/>
    <property type="match status" value="1"/>
</dbReference>
<dbReference type="PROSITE" id="PS51125">
    <property type="entry name" value="NHL"/>
    <property type="match status" value="1"/>
</dbReference>
<proteinExistence type="predicted"/>
<dbReference type="AlphaFoldDB" id="A0A1W9S0V0"/>
<feature type="repeat" description="NHL" evidence="2">
    <location>
        <begin position="76"/>
        <end position="119"/>
    </location>
</feature>
<evidence type="ECO:0008006" key="5">
    <source>
        <dbReference type="Google" id="ProtNLM"/>
    </source>
</evidence>
<dbReference type="GO" id="GO:0061630">
    <property type="term" value="F:ubiquitin protein ligase activity"/>
    <property type="evidence" value="ECO:0007669"/>
    <property type="project" value="TreeGrafter"/>
</dbReference>
<dbReference type="EMBL" id="NATQ01000050">
    <property type="protein sequence ID" value="OQX90471.1"/>
    <property type="molecule type" value="Genomic_DNA"/>
</dbReference>
<dbReference type="InterPro" id="IPR011042">
    <property type="entry name" value="6-blade_b-propeller_TolB-like"/>
</dbReference>
<name>A0A1W9S0V0_9BACT</name>
<dbReference type="GO" id="GO:0008270">
    <property type="term" value="F:zinc ion binding"/>
    <property type="evidence" value="ECO:0007669"/>
    <property type="project" value="UniProtKB-KW"/>
</dbReference>
<gene>
    <name evidence="3" type="ORF">B6D57_02995</name>
</gene>
<evidence type="ECO:0000256" key="1">
    <source>
        <dbReference type="ARBA" id="ARBA00022737"/>
    </source>
</evidence>
<dbReference type="GO" id="GO:0043161">
    <property type="term" value="P:proteasome-mediated ubiquitin-dependent protein catabolic process"/>
    <property type="evidence" value="ECO:0007669"/>
    <property type="project" value="TreeGrafter"/>
</dbReference>
<dbReference type="Proteomes" id="UP000192611">
    <property type="component" value="Unassembled WGS sequence"/>
</dbReference>
<protein>
    <recommendedName>
        <fullName evidence="5">SMP-30/Gluconolactonase/LRE-like region domain-containing protein</fullName>
    </recommendedName>
</protein>
<dbReference type="PANTHER" id="PTHR24104:SF25">
    <property type="entry name" value="PROTEIN LIN-41"/>
    <property type="match status" value="1"/>
</dbReference>
<keyword evidence="1" id="KW-0677">Repeat</keyword>
<dbReference type="GO" id="GO:0000209">
    <property type="term" value="P:protein polyubiquitination"/>
    <property type="evidence" value="ECO:0007669"/>
    <property type="project" value="TreeGrafter"/>
</dbReference>
<evidence type="ECO:0000313" key="3">
    <source>
        <dbReference type="EMBL" id="OQX90471.1"/>
    </source>
</evidence>
<dbReference type="InterPro" id="IPR050952">
    <property type="entry name" value="TRIM-NHL_E3_ligases"/>
</dbReference>
<evidence type="ECO:0000256" key="2">
    <source>
        <dbReference type="PROSITE-ProRule" id="PRU00504"/>
    </source>
</evidence>